<dbReference type="PANTHER" id="PTHR43790">
    <property type="entry name" value="CARBOHYDRATE TRANSPORT ATP-BINDING PROTEIN MG119-RELATED"/>
    <property type="match status" value="1"/>
</dbReference>
<name>A0A1V5SV68_9BACT</name>
<dbReference type="GO" id="GO:0005524">
    <property type="term" value="F:ATP binding"/>
    <property type="evidence" value="ECO:0007669"/>
    <property type="project" value="UniProtKB-KW"/>
</dbReference>
<keyword evidence="8" id="KW-1278">Translocase</keyword>
<dbReference type="AlphaFoldDB" id="A0A1V5SV68"/>
<comment type="subcellular location">
    <subcellularLocation>
        <location evidence="1">Cell membrane</location>
        <topology evidence="1">Peripheral membrane protein</topology>
    </subcellularLocation>
</comment>
<evidence type="ECO:0000256" key="1">
    <source>
        <dbReference type="ARBA" id="ARBA00004202"/>
    </source>
</evidence>
<dbReference type="PROSITE" id="PS00211">
    <property type="entry name" value="ABC_TRANSPORTER_1"/>
    <property type="match status" value="1"/>
</dbReference>
<dbReference type="PANTHER" id="PTHR43790:SF3">
    <property type="entry name" value="D-ALLOSE IMPORT ATP-BINDING PROTEIN ALSA-RELATED"/>
    <property type="match status" value="1"/>
</dbReference>
<protein>
    <submittedName>
        <fullName evidence="11">Ribose import ATP-binding protein RbsA</fullName>
        <ecNumber evidence="11">3.6.3.17</ecNumber>
    </submittedName>
</protein>
<evidence type="ECO:0000259" key="10">
    <source>
        <dbReference type="PROSITE" id="PS50893"/>
    </source>
</evidence>
<keyword evidence="9" id="KW-0472">Membrane</keyword>
<dbReference type="Pfam" id="PF00005">
    <property type="entry name" value="ABC_tran"/>
    <property type="match status" value="2"/>
</dbReference>
<dbReference type="CDD" id="cd03216">
    <property type="entry name" value="ABC_Carb_Monos_I"/>
    <property type="match status" value="1"/>
</dbReference>
<dbReference type="GO" id="GO:0016887">
    <property type="term" value="F:ATP hydrolysis activity"/>
    <property type="evidence" value="ECO:0007669"/>
    <property type="project" value="InterPro"/>
</dbReference>
<keyword evidence="2" id="KW-0813">Transport</keyword>
<dbReference type="GO" id="GO:0005886">
    <property type="term" value="C:plasma membrane"/>
    <property type="evidence" value="ECO:0007669"/>
    <property type="project" value="UniProtKB-SubCell"/>
</dbReference>
<proteinExistence type="predicted"/>
<sequence>MIRIDHVSKSFPGVIALENISFQINSGTVHGLVGENGAGKSTLIKIISGIYSDYEGDIFIDDLRLQITSVHEAQKKGIATIFQELTVVRELTVAENIFLGREPVGFAGALDRAEMERKSQQVLNELNVSFSPRDRVGDLSVANQQIVEISKALVLNTQILIMDEPTSSLTEKEVQNLFSVINTLKSKGITILYVSHKLEEIFKICDAITVLRDGKHIQTSLKSATTSPEVIRMMVGRSLNMLFPPRTAQKGDLLLSVKDLNRAGEFKDISFEVHAGEIVGFAGLIGSGRTELAKALFGATCPNKGEIKISNQKMKLFCHPREAISHGLVYLSEDRKQEGLILLLSVRENISLPIVKKISQNLFVKRKEEQNIVDSLIEKLKIKVFSRDQVVETLSGGNQQKVVISKLLLTNAQVFIFDEPTRGIDVGAKYEIYKIMNDLTADGKGIVFISSELPEILGISDRIYCMREGSIVKEYTREEANPENVMSVLTGGSSI</sequence>
<evidence type="ECO:0000256" key="8">
    <source>
        <dbReference type="ARBA" id="ARBA00022967"/>
    </source>
</evidence>
<dbReference type="EC" id="3.6.3.17" evidence="11"/>
<dbReference type="Proteomes" id="UP000485569">
    <property type="component" value="Unassembled WGS sequence"/>
</dbReference>
<reference evidence="11" key="1">
    <citation type="submission" date="2017-02" db="EMBL/GenBank/DDBJ databases">
        <title>Delving into the versatile metabolic prowess of the omnipresent phylum Bacteroidetes.</title>
        <authorList>
            <person name="Nobu M.K."/>
            <person name="Mei R."/>
            <person name="Narihiro T."/>
            <person name="Kuroda K."/>
            <person name="Liu W.-T."/>
        </authorList>
    </citation>
    <scope>NUCLEOTIDE SEQUENCE</scope>
    <source>
        <strain evidence="11">ADurb.Bin276</strain>
    </source>
</reference>
<comment type="caution">
    <text evidence="11">The sequence shown here is derived from an EMBL/GenBank/DDBJ whole genome shotgun (WGS) entry which is preliminary data.</text>
</comment>
<keyword evidence="11" id="KW-0378">Hydrolase</keyword>
<evidence type="ECO:0000256" key="4">
    <source>
        <dbReference type="ARBA" id="ARBA00022597"/>
    </source>
</evidence>
<accession>A0A1V5SV68</accession>
<keyword evidence="5" id="KW-0677">Repeat</keyword>
<dbReference type="InterPro" id="IPR050107">
    <property type="entry name" value="ABC_carbohydrate_import_ATPase"/>
</dbReference>
<evidence type="ECO:0000256" key="3">
    <source>
        <dbReference type="ARBA" id="ARBA00022475"/>
    </source>
</evidence>
<dbReference type="InterPro" id="IPR003439">
    <property type="entry name" value="ABC_transporter-like_ATP-bd"/>
</dbReference>
<keyword evidence="6" id="KW-0547">Nucleotide-binding</keyword>
<dbReference type="FunFam" id="3.40.50.300:FF:000127">
    <property type="entry name" value="Ribose import ATP-binding protein RbsA"/>
    <property type="match status" value="1"/>
</dbReference>
<dbReference type="InterPro" id="IPR027417">
    <property type="entry name" value="P-loop_NTPase"/>
</dbReference>
<keyword evidence="4" id="KW-0762">Sugar transport</keyword>
<organism evidence="11">
    <name type="scientific">Candidatus Atribacter allofermentans</name>
    <dbReference type="NCBI Taxonomy" id="1852833"/>
    <lineage>
        <taxon>Bacteria</taxon>
        <taxon>Pseudomonadati</taxon>
        <taxon>Atribacterota</taxon>
        <taxon>Atribacteria</taxon>
        <taxon>Atribacterales</taxon>
        <taxon>Atribacteraceae</taxon>
        <taxon>Atribacter</taxon>
    </lineage>
</organism>
<feature type="domain" description="ABC transporter" evidence="10">
    <location>
        <begin position="2"/>
        <end position="238"/>
    </location>
</feature>
<dbReference type="CDD" id="cd03215">
    <property type="entry name" value="ABC_Carb_Monos_II"/>
    <property type="match status" value="1"/>
</dbReference>
<keyword evidence="7 11" id="KW-0067">ATP-binding</keyword>
<feature type="domain" description="ABC transporter" evidence="10">
    <location>
        <begin position="248"/>
        <end position="493"/>
    </location>
</feature>
<keyword evidence="3" id="KW-1003">Cell membrane</keyword>
<dbReference type="SUPFAM" id="SSF52540">
    <property type="entry name" value="P-loop containing nucleoside triphosphate hydrolases"/>
    <property type="match status" value="2"/>
</dbReference>
<evidence type="ECO:0000256" key="2">
    <source>
        <dbReference type="ARBA" id="ARBA00022448"/>
    </source>
</evidence>
<dbReference type="SMART" id="SM00382">
    <property type="entry name" value="AAA"/>
    <property type="match status" value="2"/>
</dbReference>
<dbReference type="InterPro" id="IPR003593">
    <property type="entry name" value="AAA+_ATPase"/>
</dbReference>
<evidence type="ECO:0000256" key="5">
    <source>
        <dbReference type="ARBA" id="ARBA00022737"/>
    </source>
</evidence>
<evidence type="ECO:0000256" key="9">
    <source>
        <dbReference type="ARBA" id="ARBA00023136"/>
    </source>
</evidence>
<dbReference type="EMBL" id="MWBQ01000075">
    <property type="protein sequence ID" value="OQA58417.1"/>
    <property type="molecule type" value="Genomic_DNA"/>
</dbReference>
<dbReference type="PROSITE" id="PS50893">
    <property type="entry name" value="ABC_TRANSPORTER_2"/>
    <property type="match status" value="2"/>
</dbReference>
<evidence type="ECO:0000256" key="7">
    <source>
        <dbReference type="ARBA" id="ARBA00022840"/>
    </source>
</evidence>
<evidence type="ECO:0000256" key="6">
    <source>
        <dbReference type="ARBA" id="ARBA00022741"/>
    </source>
</evidence>
<gene>
    <name evidence="11" type="primary">rbsA_6</name>
    <name evidence="11" type="ORF">BWY41_01081</name>
</gene>
<evidence type="ECO:0000313" key="11">
    <source>
        <dbReference type="EMBL" id="OQA58417.1"/>
    </source>
</evidence>
<dbReference type="InterPro" id="IPR017871">
    <property type="entry name" value="ABC_transporter-like_CS"/>
</dbReference>
<dbReference type="Gene3D" id="3.40.50.300">
    <property type="entry name" value="P-loop containing nucleotide triphosphate hydrolases"/>
    <property type="match status" value="2"/>
</dbReference>